<accession>A0ABP9WU39</accession>
<keyword evidence="1" id="KW-0479">Metal-binding</keyword>
<dbReference type="PANTHER" id="PTHR43084">
    <property type="entry name" value="PERSULFIDE DIOXYGENASE ETHE1"/>
    <property type="match status" value="1"/>
</dbReference>
<dbReference type="SMART" id="SM00450">
    <property type="entry name" value="RHOD"/>
    <property type="match status" value="2"/>
</dbReference>
<evidence type="ECO:0000259" key="2">
    <source>
        <dbReference type="PROSITE" id="PS50206"/>
    </source>
</evidence>
<dbReference type="InterPro" id="IPR044528">
    <property type="entry name" value="POD-like_MBL-fold"/>
</dbReference>
<dbReference type="Pfam" id="PF00753">
    <property type="entry name" value="Lactamase_B"/>
    <property type="match status" value="1"/>
</dbReference>
<dbReference type="Gene3D" id="3.40.250.10">
    <property type="entry name" value="Rhodanese-like domain"/>
    <property type="match status" value="2"/>
</dbReference>
<keyword evidence="4" id="KW-1185">Reference proteome</keyword>
<dbReference type="RefSeq" id="WP_345551325.1">
    <property type="nucleotide sequence ID" value="NZ_BAABRT010000017.1"/>
</dbReference>
<dbReference type="InterPro" id="IPR001763">
    <property type="entry name" value="Rhodanese-like_dom"/>
</dbReference>
<protein>
    <submittedName>
        <fullName evidence="3">Hydroxyacylglutathione hydrolase</fullName>
    </submittedName>
</protein>
<dbReference type="SUPFAM" id="SSF56281">
    <property type="entry name" value="Metallo-hydrolase/oxidoreductase"/>
    <property type="match status" value="1"/>
</dbReference>
<dbReference type="InterPro" id="IPR036866">
    <property type="entry name" value="RibonucZ/Hydroxyglut_hydro"/>
</dbReference>
<dbReference type="CDD" id="cd00158">
    <property type="entry name" value="RHOD"/>
    <property type="match status" value="2"/>
</dbReference>
<dbReference type="SUPFAM" id="SSF52821">
    <property type="entry name" value="Rhodanese/Cell cycle control phosphatase"/>
    <property type="match status" value="2"/>
</dbReference>
<keyword evidence="3" id="KW-0378">Hydrolase</keyword>
<dbReference type="SMART" id="SM00849">
    <property type="entry name" value="Lactamase_B"/>
    <property type="match status" value="1"/>
</dbReference>
<sequence>MFVEPIKSPGLAQISYLIGDACEAAVIDPRRDCEIYIALARQRGCRITHIFETHRNEDLLSGAPILAQLTGASVHHGPDAAGDVRYAQTVREGDDFTFGAMQLRVLETPGHTDDSLSFAIYERGQNEAGTANRAIGVFSGDALFVGDVGRTDFYPERKEEVAGLLYDSLEKILALGDQVILYPAHGAGSTCGGNIADRDFSTLGYERLHNPMLQIRDREKFIASKLAEHHEKPPYFRHMEQLNLVGCRAPAQEMTPALISAADFQRLSAKPPAEKPLVVDVRGVTAYLGAHLPGSLAIPCGMIPAFAGWFLQPDDEFVLVADSPSQAEAACRHLARIGFDRVLGFSDTALPAWAAGARPFDSIAAVDAATVKSRADGGHDNWRILDVRGRKEIAQGIIAGAETIFLGNLPKQLEQLSKERHYTVMCASGARATIAASILRRSGFQKVDVFLGSMGAWRNSGNAVTSPGDE</sequence>
<dbReference type="Proteomes" id="UP001408594">
    <property type="component" value="Unassembled WGS sequence"/>
</dbReference>
<proteinExistence type="predicted"/>
<dbReference type="PROSITE" id="PS50206">
    <property type="entry name" value="RHODANESE_3"/>
    <property type="match status" value="2"/>
</dbReference>
<organism evidence="3 4">
    <name type="scientific">Microbulbifer aestuariivivens</name>
    <dbReference type="NCBI Taxonomy" id="1908308"/>
    <lineage>
        <taxon>Bacteria</taxon>
        <taxon>Pseudomonadati</taxon>
        <taxon>Pseudomonadota</taxon>
        <taxon>Gammaproteobacteria</taxon>
        <taxon>Cellvibrionales</taxon>
        <taxon>Microbulbiferaceae</taxon>
        <taxon>Microbulbifer</taxon>
    </lineage>
</organism>
<gene>
    <name evidence="3" type="primary">gloB_2</name>
    <name evidence="3" type="ORF">Maes01_02121</name>
</gene>
<dbReference type="EMBL" id="BAABRT010000017">
    <property type="protein sequence ID" value="GAA5525551.1"/>
    <property type="molecule type" value="Genomic_DNA"/>
</dbReference>
<dbReference type="InterPro" id="IPR051682">
    <property type="entry name" value="Mito_Persulfide_Diox"/>
</dbReference>
<dbReference type="CDD" id="cd07724">
    <property type="entry name" value="POD-like_MBL-fold"/>
    <property type="match status" value="1"/>
</dbReference>
<dbReference type="GO" id="GO:0016787">
    <property type="term" value="F:hydrolase activity"/>
    <property type="evidence" value="ECO:0007669"/>
    <property type="project" value="UniProtKB-KW"/>
</dbReference>
<evidence type="ECO:0000313" key="4">
    <source>
        <dbReference type="Proteomes" id="UP001408594"/>
    </source>
</evidence>
<feature type="domain" description="Rhodanese" evidence="2">
    <location>
        <begin position="378"/>
        <end position="466"/>
    </location>
</feature>
<evidence type="ECO:0000313" key="3">
    <source>
        <dbReference type="EMBL" id="GAA5525551.1"/>
    </source>
</evidence>
<comment type="caution">
    <text evidence="3">The sequence shown here is derived from an EMBL/GenBank/DDBJ whole genome shotgun (WGS) entry which is preliminary data.</text>
</comment>
<reference evidence="3 4" key="1">
    <citation type="submission" date="2024-02" db="EMBL/GenBank/DDBJ databases">
        <title>Microbulbifer aestuariivivens NBRC 112533.</title>
        <authorList>
            <person name="Ichikawa N."/>
            <person name="Katano-Makiyama Y."/>
            <person name="Hidaka K."/>
        </authorList>
    </citation>
    <scope>NUCLEOTIDE SEQUENCE [LARGE SCALE GENOMIC DNA]</scope>
    <source>
        <strain evidence="3 4">NBRC 112533</strain>
    </source>
</reference>
<name>A0ABP9WU39_9GAMM</name>
<dbReference type="Pfam" id="PF00581">
    <property type="entry name" value="Rhodanese"/>
    <property type="match status" value="2"/>
</dbReference>
<dbReference type="PANTHER" id="PTHR43084:SF1">
    <property type="entry name" value="PERSULFIDE DIOXYGENASE ETHE1, MITOCHONDRIAL"/>
    <property type="match status" value="1"/>
</dbReference>
<dbReference type="InterPro" id="IPR001279">
    <property type="entry name" value="Metallo-B-lactamas"/>
</dbReference>
<dbReference type="Gene3D" id="3.60.15.10">
    <property type="entry name" value="Ribonuclease Z/Hydroxyacylglutathione hydrolase-like"/>
    <property type="match status" value="1"/>
</dbReference>
<dbReference type="InterPro" id="IPR036873">
    <property type="entry name" value="Rhodanese-like_dom_sf"/>
</dbReference>
<feature type="domain" description="Rhodanese" evidence="2">
    <location>
        <begin position="272"/>
        <end position="362"/>
    </location>
</feature>
<evidence type="ECO:0000256" key="1">
    <source>
        <dbReference type="ARBA" id="ARBA00022723"/>
    </source>
</evidence>